<proteinExistence type="predicted"/>
<evidence type="ECO:0000256" key="1">
    <source>
        <dbReference type="ARBA" id="ARBA00022553"/>
    </source>
</evidence>
<evidence type="ECO:0000256" key="2">
    <source>
        <dbReference type="PROSITE-ProRule" id="PRU00169"/>
    </source>
</evidence>
<sequence>MTANPPLAALKGCRVLVVEDEFFQAKDLARALSEAGAVPVGPVPSFRDAVEALDRNDVIDAAVLDINLRGQMAYEVADVLASRGIPFLFATGYDPELLPEAHRDRPIYEKPFRMDYLLAGVASLCAQSAAKA</sequence>
<dbReference type="Proteomes" id="UP000199555">
    <property type="component" value="Unassembled WGS sequence"/>
</dbReference>
<keyword evidence="1 2" id="KW-0597">Phosphoprotein</keyword>
<dbReference type="SMART" id="SM00448">
    <property type="entry name" value="REC"/>
    <property type="match status" value="1"/>
</dbReference>
<dbReference type="STRING" id="525640.SAMN04487971_103199"/>
<dbReference type="InterPro" id="IPR050595">
    <property type="entry name" value="Bact_response_regulator"/>
</dbReference>
<dbReference type="AlphaFoldDB" id="A0A1G9F142"/>
<evidence type="ECO:0000259" key="3">
    <source>
        <dbReference type="PROSITE" id="PS50110"/>
    </source>
</evidence>
<feature type="domain" description="Response regulatory" evidence="3">
    <location>
        <begin position="14"/>
        <end position="125"/>
    </location>
</feature>
<accession>A0A1G9F142</accession>
<evidence type="ECO:0000313" key="4">
    <source>
        <dbReference type="EMBL" id="SDK81983.1"/>
    </source>
</evidence>
<dbReference type="OrthoDB" id="582170at2"/>
<name>A0A1G9F142_9RHOB</name>
<reference evidence="5" key="1">
    <citation type="submission" date="2016-10" db="EMBL/GenBank/DDBJ databases">
        <authorList>
            <person name="Varghese N."/>
            <person name="Submissions S."/>
        </authorList>
    </citation>
    <scope>NUCLEOTIDE SEQUENCE [LARGE SCALE GENOMIC DNA]</scope>
    <source>
        <strain evidence="5">CGMCC 1.7655</strain>
    </source>
</reference>
<dbReference type="PANTHER" id="PTHR44591">
    <property type="entry name" value="STRESS RESPONSE REGULATOR PROTEIN 1"/>
    <property type="match status" value="1"/>
</dbReference>
<dbReference type="EMBL" id="FNGE01000003">
    <property type="protein sequence ID" value="SDK81983.1"/>
    <property type="molecule type" value="Genomic_DNA"/>
</dbReference>
<feature type="modified residue" description="4-aspartylphosphate" evidence="2">
    <location>
        <position position="65"/>
    </location>
</feature>
<dbReference type="InterPro" id="IPR001789">
    <property type="entry name" value="Sig_transdc_resp-reg_receiver"/>
</dbReference>
<dbReference type="GO" id="GO:0000160">
    <property type="term" value="P:phosphorelay signal transduction system"/>
    <property type="evidence" value="ECO:0007669"/>
    <property type="project" value="InterPro"/>
</dbReference>
<gene>
    <name evidence="4" type="ORF">SAMN04487971_103199</name>
</gene>
<dbReference type="PANTHER" id="PTHR44591:SF3">
    <property type="entry name" value="RESPONSE REGULATORY DOMAIN-CONTAINING PROTEIN"/>
    <property type="match status" value="1"/>
</dbReference>
<protein>
    <submittedName>
        <fullName evidence="4">CheY chemotaxis protein or a CheY-like REC (Receiver) domain</fullName>
    </submittedName>
</protein>
<dbReference type="PROSITE" id="PS50110">
    <property type="entry name" value="RESPONSE_REGULATORY"/>
    <property type="match status" value="1"/>
</dbReference>
<dbReference type="InterPro" id="IPR011006">
    <property type="entry name" value="CheY-like_superfamily"/>
</dbReference>
<dbReference type="SUPFAM" id="SSF52172">
    <property type="entry name" value="CheY-like"/>
    <property type="match status" value="1"/>
</dbReference>
<keyword evidence="5" id="KW-1185">Reference proteome</keyword>
<organism evidence="4 5">
    <name type="scientific">Paracoccus chinensis</name>
    <dbReference type="NCBI Taxonomy" id="525640"/>
    <lineage>
        <taxon>Bacteria</taxon>
        <taxon>Pseudomonadati</taxon>
        <taxon>Pseudomonadota</taxon>
        <taxon>Alphaproteobacteria</taxon>
        <taxon>Rhodobacterales</taxon>
        <taxon>Paracoccaceae</taxon>
        <taxon>Paracoccus</taxon>
    </lineage>
</organism>
<dbReference type="Gene3D" id="3.40.50.2300">
    <property type="match status" value="1"/>
</dbReference>
<evidence type="ECO:0000313" key="5">
    <source>
        <dbReference type="Proteomes" id="UP000199555"/>
    </source>
</evidence>